<evidence type="ECO:0000313" key="5">
    <source>
        <dbReference type="EMBL" id="RYR61293.1"/>
    </source>
</evidence>
<proteinExistence type="predicted"/>
<keyword evidence="1" id="KW-0677">Repeat</keyword>
<evidence type="ECO:0000256" key="3">
    <source>
        <dbReference type="PROSITE-ProRule" id="PRU00266"/>
    </source>
</evidence>
<accession>A0A445DDP8</accession>
<keyword evidence="2 3" id="KW-0694">RNA-binding</keyword>
<feature type="domain" description="DRBM" evidence="4">
    <location>
        <begin position="8"/>
        <end position="77"/>
    </location>
</feature>
<dbReference type="InterPro" id="IPR014720">
    <property type="entry name" value="dsRBD_dom"/>
</dbReference>
<dbReference type="SMART" id="SM00358">
    <property type="entry name" value="DSRM"/>
    <property type="match status" value="1"/>
</dbReference>
<dbReference type="PROSITE" id="PS50137">
    <property type="entry name" value="DS_RBD"/>
    <property type="match status" value="1"/>
</dbReference>
<name>A0A445DDP8_ARAHY</name>
<organism evidence="5 6">
    <name type="scientific">Arachis hypogaea</name>
    <name type="common">Peanut</name>
    <dbReference type="NCBI Taxonomy" id="3818"/>
    <lineage>
        <taxon>Eukaryota</taxon>
        <taxon>Viridiplantae</taxon>
        <taxon>Streptophyta</taxon>
        <taxon>Embryophyta</taxon>
        <taxon>Tracheophyta</taxon>
        <taxon>Spermatophyta</taxon>
        <taxon>Magnoliopsida</taxon>
        <taxon>eudicotyledons</taxon>
        <taxon>Gunneridae</taxon>
        <taxon>Pentapetalae</taxon>
        <taxon>rosids</taxon>
        <taxon>fabids</taxon>
        <taxon>Fabales</taxon>
        <taxon>Fabaceae</taxon>
        <taxon>Papilionoideae</taxon>
        <taxon>50 kb inversion clade</taxon>
        <taxon>dalbergioids sensu lato</taxon>
        <taxon>Dalbergieae</taxon>
        <taxon>Pterocarpus clade</taxon>
        <taxon>Arachis</taxon>
    </lineage>
</organism>
<evidence type="ECO:0000259" key="4">
    <source>
        <dbReference type="PROSITE" id="PS50137"/>
    </source>
</evidence>
<comment type="caution">
    <text evidence="5">The sequence shown here is derived from an EMBL/GenBank/DDBJ whole genome shotgun (WGS) entry which is preliminary data.</text>
</comment>
<dbReference type="GO" id="GO:0003723">
    <property type="term" value="F:RNA binding"/>
    <property type="evidence" value="ECO:0007669"/>
    <property type="project" value="UniProtKB-UniRule"/>
</dbReference>
<evidence type="ECO:0000256" key="1">
    <source>
        <dbReference type="ARBA" id="ARBA00022737"/>
    </source>
</evidence>
<dbReference type="PANTHER" id="PTHR46031">
    <property type="match status" value="1"/>
</dbReference>
<dbReference type="STRING" id="3818.A0A445DDP8"/>
<dbReference type="SUPFAM" id="SSF54768">
    <property type="entry name" value="dsRNA-binding domain-like"/>
    <property type="match status" value="1"/>
</dbReference>
<dbReference type="AlphaFoldDB" id="A0A445DDP8"/>
<sequence>MGNEEHLIYKNRLQEFVQRSNIPFSGYLMTNEGSQHAPKFRTTMWLDGTSYTSQMTFSQKKTAEQDAARIALESLKKKIKDDRCPLDILISKSIMNEYAIKLNVEEPTYNTVQLERLLSHFMSFVIFNASDSISITLYEITRSKSSFYGVAKPNKSQFIDESIVLPIGTTGYDFYLQHHNVLLVVTIEYASNLQDHKDKEVPMATNNGDKRIDVVPASFSLQPRGSELGQLVTGNTSSFSSKRQKNKKKSNKRARLEFIVVELESPASQNHLL</sequence>
<keyword evidence="6" id="KW-1185">Reference proteome</keyword>
<reference evidence="5 6" key="1">
    <citation type="submission" date="2019-01" db="EMBL/GenBank/DDBJ databases">
        <title>Sequencing of cultivated peanut Arachis hypogaea provides insights into genome evolution and oil improvement.</title>
        <authorList>
            <person name="Chen X."/>
        </authorList>
    </citation>
    <scope>NUCLEOTIDE SEQUENCE [LARGE SCALE GENOMIC DNA]</scope>
    <source>
        <strain evidence="6">cv. Fuhuasheng</strain>
        <tissue evidence="5">Leaves</tissue>
    </source>
</reference>
<evidence type="ECO:0000256" key="2">
    <source>
        <dbReference type="ARBA" id="ARBA00022884"/>
    </source>
</evidence>
<evidence type="ECO:0000313" key="6">
    <source>
        <dbReference type="Proteomes" id="UP000289738"/>
    </source>
</evidence>
<dbReference type="Proteomes" id="UP000289738">
    <property type="component" value="Chromosome A04"/>
</dbReference>
<protein>
    <recommendedName>
        <fullName evidence="4">DRBM domain-containing protein</fullName>
    </recommendedName>
</protein>
<dbReference type="Gene3D" id="3.30.160.20">
    <property type="match status" value="1"/>
</dbReference>
<dbReference type="Pfam" id="PF00035">
    <property type="entry name" value="dsrm"/>
    <property type="match status" value="1"/>
</dbReference>
<dbReference type="PANTHER" id="PTHR46031:SF37">
    <property type="entry name" value="DRBM DOMAIN-CONTAINING PROTEIN"/>
    <property type="match status" value="1"/>
</dbReference>
<dbReference type="EMBL" id="SDMP01000004">
    <property type="protein sequence ID" value="RYR61293.1"/>
    <property type="molecule type" value="Genomic_DNA"/>
</dbReference>
<gene>
    <name evidence="5" type="ORF">Ahy_A04g018447</name>
</gene>